<dbReference type="EMBL" id="BRXW01000077">
    <property type="protein sequence ID" value="GMI04755.1"/>
    <property type="molecule type" value="Genomic_DNA"/>
</dbReference>
<protein>
    <submittedName>
        <fullName evidence="2">Uncharacterized protein</fullName>
    </submittedName>
</protein>
<reference evidence="3" key="1">
    <citation type="journal article" date="2023" name="Commun. Biol.">
        <title>Genome analysis of Parmales, the sister group of diatoms, reveals the evolutionary specialization of diatoms from phago-mixotrophs to photoautotrophs.</title>
        <authorList>
            <person name="Ban H."/>
            <person name="Sato S."/>
            <person name="Yoshikawa S."/>
            <person name="Yamada K."/>
            <person name="Nakamura Y."/>
            <person name="Ichinomiya M."/>
            <person name="Sato N."/>
            <person name="Blanc-Mathieu R."/>
            <person name="Endo H."/>
            <person name="Kuwata A."/>
            <person name="Ogata H."/>
        </authorList>
    </citation>
    <scope>NUCLEOTIDE SEQUENCE [LARGE SCALE GENOMIC DNA]</scope>
    <source>
        <strain evidence="3">NIES 3700</strain>
    </source>
</reference>
<sequence>MAMIVGAAAPFVVRAIESKPVMGVNTPSIVANILLSVLSCWEWWFLTEAFARAAIRDVTNLSDTINTFLMYSIDHHIRVLNAKHHIHDDAIFEKSLDKNLLLNLNDHQNIVGLFSTYKLLGAWVKKEIRSLEVLLQTLLLIQLFVTGTYLSMSFLNPDAITLNITCYVLVESLFCLFVILGSFQACVGVNQIDKKFRLKYIEVCALLDFDDKETGLSDSSARAFRGISTYLDRAKVVEAKVFGIHLSKQLVAKIMISFAAATGSALLRSEIS</sequence>
<dbReference type="Proteomes" id="UP001165122">
    <property type="component" value="Unassembled WGS sequence"/>
</dbReference>
<dbReference type="OrthoDB" id="10586756at2759"/>
<evidence type="ECO:0000313" key="3">
    <source>
        <dbReference type="Proteomes" id="UP001165122"/>
    </source>
</evidence>
<feature type="transmembrane region" description="Helical" evidence="1">
    <location>
        <begin position="167"/>
        <end position="189"/>
    </location>
</feature>
<comment type="caution">
    <text evidence="2">The sequence shown here is derived from an EMBL/GenBank/DDBJ whole genome shotgun (WGS) entry which is preliminary data.</text>
</comment>
<gene>
    <name evidence="2" type="ORF">TrLO_g13951</name>
</gene>
<proteinExistence type="predicted"/>
<organism evidence="2 3">
    <name type="scientific">Triparma laevis f. longispina</name>
    <dbReference type="NCBI Taxonomy" id="1714387"/>
    <lineage>
        <taxon>Eukaryota</taxon>
        <taxon>Sar</taxon>
        <taxon>Stramenopiles</taxon>
        <taxon>Ochrophyta</taxon>
        <taxon>Bolidophyceae</taxon>
        <taxon>Parmales</taxon>
        <taxon>Triparmaceae</taxon>
        <taxon>Triparma</taxon>
    </lineage>
</organism>
<name>A0A9W7CFH1_9STRA</name>
<evidence type="ECO:0000313" key="2">
    <source>
        <dbReference type="EMBL" id="GMI04755.1"/>
    </source>
</evidence>
<evidence type="ECO:0000256" key="1">
    <source>
        <dbReference type="SAM" id="Phobius"/>
    </source>
</evidence>
<keyword evidence="1" id="KW-1133">Transmembrane helix</keyword>
<accession>A0A9W7CFH1</accession>
<keyword evidence="1" id="KW-0812">Transmembrane</keyword>
<keyword evidence="3" id="KW-1185">Reference proteome</keyword>
<feature type="transmembrane region" description="Helical" evidence="1">
    <location>
        <begin position="133"/>
        <end position="155"/>
    </location>
</feature>
<dbReference type="AlphaFoldDB" id="A0A9W7CFH1"/>
<keyword evidence="1" id="KW-0472">Membrane</keyword>